<name>A0ACD4NJ34_9HYPH</name>
<proteinExistence type="predicted"/>
<evidence type="ECO:0000313" key="2">
    <source>
        <dbReference type="Proteomes" id="UP001163223"/>
    </source>
</evidence>
<dbReference type="EMBL" id="CP113520">
    <property type="protein sequence ID" value="WAJ26889.1"/>
    <property type="molecule type" value="Genomic_DNA"/>
</dbReference>
<accession>A0ACD4NJ34</accession>
<protein>
    <submittedName>
        <fullName evidence="1">YdaS family helix-turn-helix protein</fullName>
    </submittedName>
</protein>
<gene>
    <name evidence="1" type="ORF">OXU80_18750</name>
</gene>
<evidence type="ECO:0000313" key="1">
    <source>
        <dbReference type="EMBL" id="WAJ26889.1"/>
    </source>
</evidence>
<dbReference type="Proteomes" id="UP001163223">
    <property type="component" value="Chromosome"/>
</dbReference>
<organism evidence="1 2">
    <name type="scientific">Antarcticirhabdus aurantiaca</name>
    <dbReference type="NCBI Taxonomy" id="2606717"/>
    <lineage>
        <taxon>Bacteria</taxon>
        <taxon>Pseudomonadati</taxon>
        <taxon>Pseudomonadota</taxon>
        <taxon>Alphaproteobacteria</taxon>
        <taxon>Hyphomicrobiales</taxon>
        <taxon>Aurantimonadaceae</taxon>
        <taxon>Antarcticirhabdus</taxon>
    </lineage>
</organism>
<reference evidence="1" key="1">
    <citation type="submission" date="2022-11" db="EMBL/GenBank/DDBJ databases">
        <title>beta-Carotene-producing bacterium, Jeongeuplla avenae sp. nov., alleviates the salt stress of Arabidopsis seedlings.</title>
        <authorList>
            <person name="Jiang L."/>
            <person name="Lee J."/>
        </authorList>
    </citation>
    <scope>NUCLEOTIDE SEQUENCE</scope>
    <source>
        <strain evidence="1">DY_R2A_6</strain>
    </source>
</reference>
<sequence length="86" mass="9028">MEAALIRAVDRVGGPAAVGRSFAISSQAVGQWKVCPHKRVIELERLSGVSRFELRPDLYPLEAGASVAAVHGNSSDAGFPVAEAAR</sequence>
<keyword evidence="2" id="KW-1185">Reference proteome</keyword>